<dbReference type="STRING" id="860235.AOZ06_23840"/>
<dbReference type="InterPro" id="IPR036513">
    <property type="entry name" value="STAS_dom_sf"/>
</dbReference>
<dbReference type="PROSITE" id="PS50801">
    <property type="entry name" value="STAS"/>
    <property type="match status" value="1"/>
</dbReference>
<dbReference type="InterPro" id="IPR002645">
    <property type="entry name" value="STAS_dom"/>
</dbReference>
<name>A0A0N9I144_9PSEU</name>
<dbReference type="PANTHER" id="PTHR33495">
    <property type="entry name" value="ANTI-SIGMA FACTOR ANTAGONIST TM_1081-RELATED-RELATED"/>
    <property type="match status" value="1"/>
</dbReference>
<dbReference type="Gene3D" id="3.30.450.40">
    <property type="match status" value="1"/>
</dbReference>
<dbReference type="PANTHER" id="PTHR33495:SF2">
    <property type="entry name" value="ANTI-SIGMA FACTOR ANTAGONIST TM_1081-RELATED"/>
    <property type="match status" value="1"/>
</dbReference>
<dbReference type="SUPFAM" id="SSF55781">
    <property type="entry name" value="GAF domain-like"/>
    <property type="match status" value="1"/>
</dbReference>
<dbReference type="SMART" id="SM01012">
    <property type="entry name" value="ANTAR"/>
    <property type="match status" value="1"/>
</dbReference>
<dbReference type="Pfam" id="PF01740">
    <property type="entry name" value="STAS"/>
    <property type="match status" value="1"/>
</dbReference>
<keyword evidence="2" id="KW-0804">Transcription</keyword>
<dbReference type="EMBL" id="CP012752">
    <property type="protein sequence ID" value="ALG09534.1"/>
    <property type="molecule type" value="Genomic_DNA"/>
</dbReference>
<dbReference type="GO" id="GO:0043856">
    <property type="term" value="F:anti-sigma factor antagonist activity"/>
    <property type="evidence" value="ECO:0007669"/>
    <property type="project" value="TreeGrafter"/>
</dbReference>
<dbReference type="GO" id="GO:0003723">
    <property type="term" value="F:RNA binding"/>
    <property type="evidence" value="ECO:0007669"/>
    <property type="project" value="InterPro"/>
</dbReference>
<reference evidence="5 6" key="1">
    <citation type="submission" date="2015-07" db="EMBL/GenBank/DDBJ databases">
        <title>Genome sequencing of Kibdelosporangium phytohabitans.</title>
        <authorList>
            <person name="Qin S."/>
            <person name="Xing K."/>
        </authorList>
    </citation>
    <scope>NUCLEOTIDE SEQUENCE [LARGE SCALE GENOMIC DNA]</scope>
    <source>
        <strain evidence="5 6">KLBMP1111</strain>
    </source>
</reference>
<evidence type="ECO:0000256" key="2">
    <source>
        <dbReference type="ARBA" id="ARBA00023163"/>
    </source>
</evidence>
<evidence type="ECO:0008006" key="7">
    <source>
        <dbReference type="Google" id="ProtNLM"/>
    </source>
</evidence>
<organism evidence="5 6">
    <name type="scientific">Kibdelosporangium phytohabitans</name>
    <dbReference type="NCBI Taxonomy" id="860235"/>
    <lineage>
        <taxon>Bacteria</taxon>
        <taxon>Bacillati</taxon>
        <taxon>Actinomycetota</taxon>
        <taxon>Actinomycetes</taxon>
        <taxon>Pseudonocardiales</taxon>
        <taxon>Pseudonocardiaceae</taxon>
        <taxon>Kibdelosporangium</taxon>
    </lineage>
</organism>
<evidence type="ECO:0000313" key="5">
    <source>
        <dbReference type="EMBL" id="ALG09534.1"/>
    </source>
</evidence>
<sequence>MVRKGQTIIGATHRASRLRIIAELPGDEVLVVRVRGEIDTDSSRTFDHYLGSRLPAEARFVVVDTSQVELLGARGVRTLIEHANRLSARGRQMLVVASTPLVRRVLEATGAAASLRLFDSLPLAMAACDGAVKATDRQGGAVGEPGEPADELTGLQREVHGLRVALRTRLVVARALGVVQERYDLDCDAAFDILRESAQRHNLRVHILANALLSTAAPQDPAWFPGRRRRPAPSLSFVEQSRDHRRNRDAILGALLNAASHVMSAAMTSVHLVDPTDDVMRMELSANMPIALAGQLTETDGPVAMGMVADIAAETDLGAVGVALLDAGVQAMHSTSLVTEENQLIGMVTAYYTESGRTPSRLQCARLDHVAGEVATWLDWHARTVVPDALEHLHRLGASTGD</sequence>
<dbReference type="RefSeq" id="WP_054291438.1">
    <property type="nucleotide sequence ID" value="NZ_CP012752.1"/>
</dbReference>
<feature type="domain" description="ANTAR" evidence="4">
    <location>
        <begin position="152"/>
        <end position="213"/>
    </location>
</feature>
<gene>
    <name evidence="5" type="ORF">AOZ06_23840</name>
</gene>
<dbReference type="InterPro" id="IPR029016">
    <property type="entry name" value="GAF-like_dom_sf"/>
</dbReference>
<protein>
    <recommendedName>
        <fullName evidence="7">STAS domain-containing protein</fullName>
    </recommendedName>
</protein>
<dbReference type="InterPro" id="IPR036388">
    <property type="entry name" value="WH-like_DNA-bd_sf"/>
</dbReference>
<dbReference type="Gene3D" id="1.10.10.10">
    <property type="entry name" value="Winged helix-like DNA-binding domain superfamily/Winged helix DNA-binding domain"/>
    <property type="match status" value="1"/>
</dbReference>
<dbReference type="CDD" id="cd07043">
    <property type="entry name" value="STAS_anti-anti-sigma_factors"/>
    <property type="match status" value="1"/>
</dbReference>
<dbReference type="OrthoDB" id="4694899at2"/>
<feature type="domain" description="STAS" evidence="3">
    <location>
        <begin position="27"/>
        <end position="128"/>
    </location>
</feature>
<accession>A0A0N9I144</accession>
<dbReference type="Gene3D" id="3.30.750.24">
    <property type="entry name" value="STAS domain"/>
    <property type="match status" value="1"/>
</dbReference>
<proteinExistence type="predicted"/>
<dbReference type="Proteomes" id="UP000063699">
    <property type="component" value="Chromosome"/>
</dbReference>
<keyword evidence="6" id="KW-1185">Reference proteome</keyword>
<evidence type="ECO:0000313" key="6">
    <source>
        <dbReference type="Proteomes" id="UP000063699"/>
    </source>
</evidence>
<dbReference type="Pfam" id="PF03861">
    <property type="entry name" value="ANTAR"/>
    <property type="match status" value="1"/>
</dbReference>
<evidence type="ECO:0000259" key="4">
    <source>
        <dbReference type="PROSITE" id="PS50921"/>
    </source>
</evidence>
<dbReference type="AlphaFoldDB" id="A0A0N9I144"/>
<dbReference type="SUPFAM" id="SSF52091">
    <property type="entry name" value="SpoIIaa-like"/>
    <property type="match status" value="1"/>
</dbReference>
<dbReference type="KEGG" id="kphy:AOZ06_23840"/>
<evidence type="ECO:0000256" key="1">
    <source>
        <dbReference type="ARBA" id="ARBA00023015"/>
    </source>
</evidence>
<evidence type="ECO:0000259" key="3">
    <source>
        <dbReference type="PROSITE" id="PS50801"/>
    </source>
</evidence>
<keyword evidence="1" id="KW-0805">Transcription regulation</keyword>
<dbReference type="PROSITE" id="PS50921">
    <property type="entry name" value="ANTAR"/>
    <property type="match status" value="1"/>
</dbReference>
<dbReference type="InterPro" id="IPR005561">
    <property type="entry name" value="ANTAR"/>
</dbReference>